<dbReference type="Pfam" id="PF12705">
    <property type="entry name" value="PDDEXK_1"/>
    <property type="match status" value="1"/>
</dbReference>
<feature type="domain" description="PD-(D/E)XK endonuclease-like" evidence="2">
    <location>
        <begin position="725"/>
        <end position="949"/>
    </location>
</feature>
<dbReference type="Proteomes" id="UP000198703">
    <property type="component" value="Unassembled WGS sequence"/>
</dbReference>
<reference evidence="3 4" key="1">
    <citation type="submission" date="2016-10" db="EMBL/GenBank/DDBJ databases">
        <authorList>
            <person name="de Groot N.N."/>
        </authorList>
    </citation>
    <scope>NUCLEOTIDE SEQUENCE [LARGE SCALE GENOMIC DNA]</scope>
    <source>
        <strain evidence="3 4">DSM 15345</strain>
    </source>
</reference>
<evidence type="ECO:0000313" key="4">
    <source>
        <dbReference type="Proteomes" id="UP000198703"/>
    </source>
</evidence>
<feature type="region of interest" description="Disordered" evidence="1">
    <location>
        <begin position="705"/>
        <end position="724"/>
    </location>
</feature>
<dbReference type="AlphaFoldDB" id="A0A1H4E3Z3"/>
<keyword evidence="4" id="KW-1185">Reference proteome</keyword>
<keyword evidence="3" id="KW-0547">Nucleotide-binding</keyword>
<dbReference type="InterPro" id="IPR038726">
    <property type="entry name" value="PDDEXK_AddAB-type"/>
</dbReference>
<dbReference type="EMBL" id="FNQM01000012">
    <property type="protein sequence ID" value="SEA79280.1"/>
    <property type="molecule type" value="Genomic_DNA"/>
</dbReference>
<sequence length="996" mass="104165">MTAERIFAVAPGADFARELALGLRGRLAGQPPEATARVSLTLNTRRAGRAVALAFEALAREAGEAACFLPRIRTLDDLADDPGAGAPPPAADPARRLLTLTRLTAAALAQAPALGPPAAAPALAEALGALLDETGREMASLEALDAVAPEAHAERWALTLDFLRIVREAWPAILEAQEGGAMEAEARRAAAVAALAARWRAAPPGGVMVAAGSTGSRAVTAAFLAAVARAPQGAVVLPGFDPALAAEVWGDIGEEHPWGGVRRLLDGLGVAPDEVAWWAEDAVAERAAAAPRRRLIAQALRPAPVTDAWIGALSGLRESVAAATTGLAIAEADDPRLEAGAVALALREALETPGATAALITPDRELARRVTAALARWDIRPDDSGGRPMALTPPAMFLKLVAELAFGTFDAVVLTALLKHPLAGGGAEGDGSGRRAQLRAAQGFEIGVLRRAPGLDGLAQARAALDREMRRRAEREATPLPDQTPVIAALDALIALGEAGPTLEAMAAAHLATAEALAGPALWARGAGAAVRAAAEGFSRAAEVYGPCAPDDYPRLFATCLGGAVREDAYVADPRVSIWGPLEARMQRADLVVLGGLNEGVWPKAPPPDPWMNREMRAAMGLAPPERLTGLAAHDVLTAACGPRVLLTRALRSGGAPTTRSRWLERLTTLLAGVDAGRLAEIRAEGGRLVRLAAVLSAPDDAERAAARPAVRPRPRPPVEHRPRRLSATQVEALIRDPFEIYARKVLRLEALHPVGRDTDARDRGEALHAALERLAEAPGASPDEIAAAFDAAADAALAEAAAGPAQRRLWRARLRRARETFCVEEAARRAAARVSRQEVSGAREAPDLDFTLTARADRIDILQGGDAAIYDYKTGAPPSASQVEKFSPQLPLEAAILRAGGFVGLPAAASARLAYIGLGGLRGAARDAASGDPAAMAEEAWAKLLRLVARYEDPAQPYTAHARVKILREARDYDHLARFGEWEDGESEAEGGDGG</sequence>
<evidence type="ECO:0000259" key="2">
    <source>
        <dbReference type="Pfam" id="PF12705"/>
    </source>
</evidence>
<keyword evidence="3" id="KW-0067">ATP-binding</keyword>
<name>A0A1H4E3Z3_9RHOB</name>
<protein>
    <submittedName>
        <fullName evidence="3">ATP-dependent helicase/nuclease subunit B</fullName>
    </submittedName>
</protein>
<dbReference type="InterPro" id="IPR014153">
    <property type="entry name" value="Ds_break_AddB"/>
</dbReference>
<gene>
    <name evidence="3" type="ORF">SAMN05444370_11214</name>
</gene>
<dbReference type="NCBIfam" id="TIGR02786">
    <property type="entry name" value="addB_alphas"/>
    <property type="match status" value="1"/>
</dbReference>
<dbReference type="InterPro" id="IPR027417">
    <property type="entry name" value="P-loop_NTPase"/>
</dbReference>
<evidence type="ECO:0000256" key="1">
    <source>
        <dbReference type="SAM" id="MobiDB-lite"/>
    </source>
</evidence>
<dbReference type="GO" id="GO:0004386">
    <property type="term" value="F:helicase activity"/>
    <property type="evidence" value="ECO:0007669"/>
    <property type="project" value="UniProtKB-KW"/>
</dbReference>
<dbReference type="STRING" id="89524.SAMN05444370_11214"/>
<organism evidence="3 4">
    <name type="scientific">Rubrimonas cliftonensis</name>
    <dbReference type="NCBI Taxonomy" id="89524"/>
    <lineage>
        <taxon>Bacteria</taxon>
        <taxon>Pseudomonadati</taxon>
        <taxon>Pseudomonadota</taxon>
        <taxon>Alphaproteobacteria</taxon>
        <taxon>Rhodobacterales</taxon>
        <taxon>Paracoccaceae</taxon>
        <taxon>Rubrimonas</taxon>
    </lineage>
</organism>
<keyword evidence="3" id="KW-0347">Helicase</keyword>
<dbReference type="SUPFAM" id="SSF52540">
    <property type="entry name" value="P-loop containing nucleoside triphosphate hydrolases"/>
    <property type="match status" value="1"/>
</dbReference>
<accession>A0A1H4E3Z3</accession>
<evidence type="ECO:0000313" key="3">
    <source>
        <dbReference type="EMBL" id="SEA79280.1"/>
    </source>
</evidence>
<proteinExistence type="predicted"/>
<keyword evidence="3" id="KW-0378">Hydrolase</keyword>
<dbReference type="RefSeq" id="WP_175478949.1">
    <property type="nucleotide sequence ID" value="NZ_FNQM01000012.1"/>
</dbReference>